<keyword evidence="1" id="KW-1133">Transmembrane helix</keyword>
<sequence>MSAMAQFKDKPVALFGTQRWKRLLMYAAGCVGLVMALRTFRFGQSRRVSSAAPTAAGSYDVLADILHLNNLNEVCFHEKEAIISYGYNSTAVDTSLTLHSTTDHAILIQFLSQCPDVDIYLPPGLRNHGYCEDGMAYVKFLKTRVLPRWVFDIELQHQGKTIKYFDLCPHTALLFMNHYFDGIPDLADFPPVRTLSLLLPRFLPASVRPASSWHSRFVTGKLVVQDKKIVLMPNVEMYELKASHYHRADYVLAKTYDGYQRITAWYDREGNPRRTKVFYTQHVSSDPTQAARRSPTVQIAPRDFSNLRFFHANGHSTEKMTYQLLECWSRRPDFPRLDVYSMDDHSKKAFDRFFKDKPVTNLRYNWGQDVDVVEFGKLMAEVPVILCPSGMEGFGHYINQARASGALVATTDAAPMNELIDAESGVLIDGNLWTADAPKQVMAQGYRIFREGLFREGMEYMVHPENICAAVDAILALTPTERAERARRGRQRYLDQFQYFRTQMHAFRKQLLFDVHGQV</sequence>
<keyword evidence="1" id="KW-0812">Transmembrane</keyword>
<keyword evidence="1" id="KW-0472">Membrane</keyword>
<name>A0A024TND4_9STRA</name>
<proteinExistence type="predicted"/>
<evidence type="ECO:0000256" key="1">
    <source>
        <dbReference type="SAM" id="Phobius"/>
    </source>
</evidence>
<reference evidence="2" key="1">
    <citation type="submission" date="2013-12" db="EMBL/GenBank/DDBJ databases">
        <title>The Genome Sequence of Aphanomyces invadans NJM9701.</title>
        <authorList>
            <consortium name="The Broad Institute Genomics Platform"/>
            <person name="Russ C."/>
            <person name="Tyler B."/>
            <person name="van West P."/>
            <person name="Dieguez-Uribeondo J."/>
            <person name="Young S.K."/>
            <person name="Zeng Q."/>
            <person name="Gargeya S."/>
            <person name="Fitzgerald M."/>
            <person name="Abouelleil A."/>
            <person name="Alvarado L."/>
            <person name="Chapman S.B."/>
            <person name="Gainer-Dewar J."/>
            <person name="Goldberg J."/>
            <person name="Griggs A."/>
            <person name="Gujja S."/>
            <person name="Hansen M."/>
            <person name="Howarth C."/>
            <person name="Imamovic A."/>
            <person name="Ireland A."/>
            <person name="Larimer J."/>
            <person name="McCowan C."/>
            <person name="Murphy C."/>
            <person name="Pearson M."/>
            <person name="Poon T.W."/>
            <person name="Priest M."/>
            <person name="Roberts A."/>
            <person name="Saif S."/>
            <person name="Shea T."/>
            <person name="Sykes S."/>
            <person name="Wortman J."/>
            <person name="Nusbaum C."/>
            <person name="Birren B."/>
        </authorList>
    </citation>
    <scope>NUCLEOTIDE SEQUENCE [LARGE SCALE GENOMIC DNA]</scope>
    <source>
        <strain evidence="2">NJM9701</strain>
    </source>
</reference>
<dbReference type="RefSeq" id="XP_008876321.1">
    <property type="nucleotide sequence ID" value="XM_008878099.1"/>
</dbReference>
<protein>
    <recommendedName>
        <fullName evidence="3">Glycosyl transferase family 1 domain-containing protein</fullName>
    </recommendedName>
</protein>
<dbReference type="GeneID" id="20088464"/>
<dbReference type="VEuPathDB" id="FungiDB:H310_11414"/>
<dbReference type="SUPFAM" id="SSF53756">
    <property type="entry name" value="UDP-Glycosyltransferase/glycogen phosphorylase"/>
    <property type="match status" value="1"/>
</dbReference>
<feature type="transmembrane region" description="Helical" evidence="1">
    <location>
        <begin position="23"/>
        <end position="40"/>
    </location>
</feature>
<dbReference type="eggNOG" id="ENOG502RX80">
    <property type="taxonomic scope" value="Eukaryota"/>
</dbReference>
<gene>
    <name evidence="2" type="ORF">H310_11414</name>
</gene>
<evidence type="ECO:0008006" key="3">
    <source>
        <dbReference type="Google" id="ProtNLM"/>
    </source>
</evidence>
<dbReference type="OrthoDB" id="2100592at2759"/>
<organism evidence="2">
    <name type="scientific">Aphanomyces invadans</name>
    <dbReference type="NCBI Taxonomy" id="157072"/>
    <lineage>
        <taxon>Eukaryota</taxon>
        <taxon>Sar</taxon>
        <taxon>Stramenopiles</taxon>
        <taxon>Oomycota</taxon>
        <taxon>Saprolegniomycetes</taxon>
        <taxon>Saprolegniales</taxon>
        <taxon>Verrucalvaceae</taxon>
        <taxon>Aphanomyces</taxon>
    </lineage>
</organism>
<evidence type="ECO:0000313" key="2">
    <source>
        <dbReference type="EMBL" id="ETV95146.1"/>
    </source>
</evidence>
<accession>A0A024TND4</accession>
<dbReference type="Gene3D" id="3.40.50.2000">
    <property type="entry name" value="Glycogen Phosphorylase B"/>
    <property type="match status" value="1"/>
</dbReference>
<dbReference type="EMBL" id="KI913982">
    <property type="protein sequence ID" value="ETV95146.1"/>
    <property type="molecule type" value="Genomic_DNA"/>
</dbReference>
<dbReference type="AlphaFoldDB" id="A0A024TND4"/>